<reference evidence="1 2" key="1">
    <citation type="submission" date="2019-07" db="EMBL/GenBank/DDBJ databases">
        <title>New species of Amycolatopsis and Streptomyces.</title>
        <authorList>
            <person name="Duangmal K."/>
            <person name="Teo W.F.A."/>
            <person name="Lipun K."/>
        </authorList>
    </citation>
    <scope>NUCLEOTIDE SEQUENCE [LARGE SCALE GENOMIC DNA]</scope>
    <source>
        <strain evidence="1 2">TISTR 2346</strain>
    </source>
</reference>
<name>A0A5N8W8M6_9ACTN</name>
<dbReference type="EMBL" id="VJZE01000262">
    <property type="protein sequence ID" value="MPY43831.1"/>
    <property type="molecule type" value="Genomic_DNA"/>
</dbReference>
<comment type="caution">
    <text evidence="1">The sequence shown here is derived from an EMBL/GenBank/DDBJ whole genome shotgun (WGS) entry which is preliminary data.</text>
</comment>
<dbReference type="RefSeq" id="WP_152788778.1">
    <property type="nucleotide sequence ID" value="NZ_BAABEQ010000040.1"/>
</dbReference>
<gene>
    <name evidence="1" type="ORF">FNH04_29210</name>
</gene>
<dbReference type="OrthoDB" id="273342at2"/>
<sequence length="957" mass="102969">MSESLQRRSLLKLAAGTTTAVTAGWCWQAGPAHAAEGADSTGDATGETGALDTLVLGDTASESAHGLTTTLSDIVTGGLGRPARVLNPKETADFWGGTLAATMACRPKGTTYVTIKLWGSDAGEDLGRLQLFAGGKQVGHYHLGAVDPLDIAGEEPRTPERFYFHTLPLPTGLTEGKGSIALEIRSMGRVAGYAQSATDYYKPMERPSRGIYRLYTHHKPYFDLGEDDLTGALPALEARPSPGSEVVDKVNARVVAQAAAEASRTAPQLDLWYLEFLARAYTMPSTAAYRNGAVPLQITSSLDAVYWKYLADPKVMTDSSQQWMGLGRIGLVLLQIGDALKPLLDEPVIGSPGTIPNSGFEFGGALPTGWRAVTWAGKGTVTRDTTVTRGGAASAKVTIPASGTVGLAPGARIPLEQGAYTYGAWIKTEGVGSNGAYLDVLFFNSSGGLVGGDNKFFASSGTHDWEHVTATLTTPATATQAEVQVRLATAGTAWFDDLTLTPPATATAKPVIRRDAWTKMLLDSREYWRQRFPQYTNQAIICALGLYLADRGLSFLGSDDSWGETKARDYVHQSVGLAPWLGPERADGTPEKPLGSAYYQVSKAGISKELGYAGNYGELQEWLSLVYDAVIGIGGVEDDKLRDHLVTMAKARMVFRHPALDADGYRTMRIETVVGWRDPEYPGKVAYDEGNKWDGHPLRLAALLKDPDLTSYAKQSIADNQFFHVLQETYGLGASARTNLNLLSTADDYAYISDADGSGALLPMSPGQPDFVFSDEDNGLVAVKHGDEILYASLYWRARWGVNRLARVHHITADGIERSATVWQDVKYVPDGRAHTEPDWVNFEFAVGDLNIPDGGFPPPGDTLHQAWAGQVLPLAKAPDDVPDAPVGKETPFAGRASFYRCVYGPYLIAMNTTRDRSYTFTTQGFGASVDLLSGAKVGGNTELCVKPGTTVVLRQR</sequence>
<dbReference type="InterPro" id="IPR006311">
    <property type="entry name" value="TAT_signal"/>
</dbReference>
<dbReference type="Proteomes" id="UP000326979">
    <property type="component" value="Unassembled WGS sequence"/>
</dbReference>
<dbReference type="AlphaFoldDB" id="A0A5N8W8M6"/>
<evidence type="ECO:0000313" key="1">
    <source>
        <dbReference type="EMBL" id="MPY43831.1"/>
    </source>
</evidence>
<keyword evidence="2" id="KW-1185">Reference proteome</keyword>
<dbReference type="PROSITE" id="PS51318">
    <property type="entry name" value="TAT"/>
    <property type="match status" value="1"/>
</dbReference>
<evidence type="ECO:0000313" key="2">
    <source>
        <dbReference type="Proteomes" id="UP000326979"/>
    </source>
</evidence>
<dbReference type="Gene3D" id="2.60.120.260">
    <property type="entry name" value="Galactose-binding domain-like"/>
    <property type="match status" value="1"/>
</dbReference>
<accession>A0A5N8W8M6</accession>
<protein>
    <submittedName>
        <fullName evidence="1">Tat pathway signal protein</fullName>
    </submittedName>
</protein>
<proteinExistence type="predicted"/>
<organism evidence="1 2">
    <name type="scientific">Streptomyces phyllanthi</name>
    <dbReference type="NCBI Taxonomy" id="1803180"/>
    <lineage>
        <taxon>Bacteria</taxon>
        <taxon>Bacillati</taxon>
        <taxon>Actinomycetota</taxon>
        <taxon>Actinomycetes</taxon>
        <taxon>Kitasatosporales</taxon>
        <taxon>Streptomycetaceae</taxon>
        <taxon>Streptomyces</taxon>
    </lineage>
</organism>